<proteinExistence type="predicted"/>
<comment type="caution">
    <text evidence="1">The sequence shown here is derived from an EMBL/GenBank/DDBJ whole genome shotgun (WGS) entry which is preliminary data.</text>
</comment>
<gene>
    <name evidence="1" type="ORF">O6P43_032470</name>
</gene>
<evidence type="ECO:0000313" key="2">
    <source>
        <dbReference type="Proteomes" id="UP001163823"/>
    </source>
</evidence>
<name>A0AAD7P5C2_QUISA</name>
<accession>A0AAD7P5C2</accession>
<dbReference type="AlphaFoldDB" id="A0AAD7P5C2"/>
<dbReference type="KEGG" id="qsa:O6P43_032470"/>
<sequence length="67" mass="7426">MLEITRRFLSIVGTTKSFSVVLGPLIGTATWFLRMSGRCGRRIGISTGLDIYWTYGLIEAKSSHSTD</sequence>
<organism evidence="1 2">
    <name type="scientific">Quillaja saponaria</name>
    <name type="common">Soap bark tree</name>
    <dbReference type="NCBI Taxonomy" id="32244"/>
    <lineage>
        <taxon>Eukaryota</taxon>
        <taxon>Viridiplantae</taxon>
        <taxon>Streptophyta</taxon>
        <taxon>Embryophyta</taxon>
        <taxon>Tracheophyta</taxon>
        <taxon>Spermatophyta</taxon>
        <taxon>Magnoliopsida</taxon>
        <taxon>eudicotyledons</taxon>
        <taxon>Gunneridae</taxon>
        <taxon>Pentapetalae</taxon>
        <taxon>rosids</taxon>
        <taxon>fabids</taxon>
        <taxon>Fabales</taxon>
        <taxon>Quillajaceae</taxon>
        <taxon>Quillaja</taxon>
    </lineage>
</organism>
<evidence type="ECO:0000313" key="1">
    <source>
        <dbReference type="EMBL" id="KAJ7942853.1"/>
    </source>
</evidence>
<dbReference type="EMBL" id="JARAOO010000014">
    <property type="protein sequence ID" value="KAJ7942853.1"/>
    <property type="molecule type" value="Genomic_DNA"/>
</dbReference>
<keyword evidence="2" id="KW-1185">Reference proteome</keyword>
<reference evidence="1" key="1">
    <citation type="journal article" date="2023" name="Science">
        <title>Elucidation of the pathway for biosynthesis of saponin adjuvants from the soapbark tree.</title>
        <authorList>
            <person name="Reed J."/>
            <person name="Orme A."/>
            <person name="El-Demerdash A."/>
            <person name="Owen C."/>
            <person name="Martin L.B.B."/>
            <person name="Misra R.C."/>
            <person name="Kikuchi S."/>
            <person name="Rejzek M."/>
            <person name="Martin A.C."/>
            <person name="Harkess A."/>
            <person name="Leebens-Mack J."/>
            <person name="Louveau T."/>
            <person name="Stephenson M.J."/>
            <person name="Osbourn A."/>
        </authorList>
    </citation>
    <scope>NUCLEOTIDE SEQUENCE</scope>
    <source>
        <strain evidence="1">S10</strain>
    </source>
</reference>
<dbReference type="Proteomes" id="UP001163823">
    <property type="component" value="Chromosome 14"/>
</dbReference>
<protein>
    <submittedName>
        <fullName evidence="1">Uncharacterized protein</fullName>
    </submittedName>
</protein>